<comment type="caution">
    <text evidence="2">The sequence shown here is derived from an EMBL/GenBank/DDBJ whole genome shotgun (WGS) entry which is preliminary data.</text>
</comment>
<dbReference type="AlphaFoldDB" id="A0A927M0A5"/>
<keyword evidence="1" id="KW-0472">Membrane</keyword>
<accession>A0A927M0A5</accession>
<protein>
    <recommendedName>
        <fullName evidence="4">NACHT domain-containing protein</fullName>
    </recommendedName>
</protein>
<reference evidence="2" key="1">
    <citation type="submission" date="2020-10" db="EMBL/GenBank/DDBJ databases">
        <title>Sequencing the genomes of 1000 actinobacteria strains.</title>
        <authorList>
            <person name="Klenk H.-P."/>
        </authorList>
    </citation>
    <scope>NUCLEOTIDE SEQUENCE</scope>
    <source>
        <strain evidence="2">DSM 46832</strain>
    </source>
</reference>
<dbReference type="PANTHER" id="PTHR46844:SF1">
    <property type="entry name" value="SLR5058 PROTEIN"/>
    <property type="match status" value="1"/>
</dbReference>
<feature type="transmembrane region" description="Helical" evidence="1">
    <location>
        <begin position="597"/>
        <end position="615"/>
    </location>
</feature>
<dbReference type="PANTHER" id="PTHR46844">
    <property type="entry name" value="SLR5058 PROTEIN"/>
    <property type="match status" value="1"/>
</dbReference>
<evidence type="ECO:0008006" key="4">
    <source>
        <dbReference type="Google" id="ProtNLM"/>
    </source>
</evidence>
<evidence type="ECO:0000256" key="1">
    <source>
        <dbReference type="SAM" id="Phobius"/>
    </source>
</evidence>
<organism evidence="2 3">
    <name type="scientific">Plantactinospora soyae</name>
    <dbReference type="NCBI Taxonomy" id="1544732"/>
    <lineage>
        <taxon>Bacteria</taxon>
        <taxon>Bacillati</taxon>
        <taxon>Actinomycetota</taxon>
        <taxon>Actinomycetes</taxon>
        <taxon>Micromonosporales</taxon>
        <taxon>Micromonosporaceae</taxon>
        <taxon>Plantactinospora</taxon>
    </lineage>
</organism>
<dbReference type="Proteomes" id="UP000649753">
    <property type="component" value="Unassembled WGS sequence"/>
</dbReference>
<keyword evidence="3" id="KW-1185">Reference proteome</keyword>
<evidence type="ECO:0000313" key="2">
    <source>
        <dbReference type="EMBL" id="MBE1485209.1"/>
    </source>
</evidence>
<gene>
    <name evidence="2" type="ORF">H4W31_000847</name>
</gene>
<feature type="transmembrane region" description="Helical" evidence="1">
    <location>
        <begin position="517"/>
        <end position="538"/>
    </location>
</feature>
<evidence type="ECO:0000313" key="3">
    <source>
        <dbReference type="Proteomes" id="UP000649753"/>
    </source>
</evidence>
<sequence length="715" mass="81342">MDQLFDTSLTGRGIMVLFDGLDEVASSAYKRVSLALNALSDVLSNFSPANRMVLTMRTQFHVQIRGDFDTTFPKVFHIQPFSPGDIYAFLTRWPFPRGRDVSAIVNRLYSELTDKPTLRDMCSNPLVLAMYVASDQSSEESSTPDTRTAFYSQVVEELLVARRKRQLGLTAKSAIREQRERLLGRLALDNLLSQEQPANEIQWQAAIRAVTDIYSCPSHDEAARTIREVCKETGILSEERPSETLRFIHLTFCEFLAAKEAIQERHDGLNELIESHRAFTKGTAPQARTRLIEVIPFALGLSQRVSRTAALDSIWSIQDRAVVGRCFLETQAYDHKIWPRYVGREMKSLLRLGREFWDEEWLRRLHLLTVIIADENAWAKLYHRSPTLTLHSFFLQMIEGDREKLRTVIGSYAAFDPQAAFRIAEACEVDLVRDQPATVVEHLSNPPFYSMLIERLKADEEPHENWFMVLAEAALGSQYVAHQLSMEPWHILAGFQHPKKILRRTRWFMPVRGRYSWATHFLGLSLFTYCLTLALIRLDAHSYQRFPRLSIVRPLPPPGGSTWSYLMPIGRVIHFALQMLVIFGAGMLAAANPESPIATAALVMLVLLLSTLFVLESWPRRSAQFYLAILLRDVTLLPSPKAFQIYWHTPGALLARLTGRGLLANERITSLHYLRSVHGKVGPNQPDIFERELSPIDYGVASDQPVNSALRTPTL</sequence>
<feature type="transmembrane region" description="Helical" evidence="1">
    <location>
        <begin position="572"/>
        <end position="591"/>
    </location>
</feature>
<dbReference type="EMBL" id="JADBEB010000001">
    <property type="protein sequence ID" value="MBE1485209.1"/>
    <property type="molecule type" value="Genomic_DNA"/>
</dbReference>
<name>A0A927M0A5_9ACTN</name>
<keyword evidence="1" id="KW-0812">Transmembrane</keyword>
<keyword evidence="1" id="KW-1133">Transmembrane helix</keyword>
<proteinExistence type="predicted"/>